<proteinExistence type="predicted"/>
<keyword evidence="2" id="KW-0413">Isomerase</keyword>
<evidence type="ECO:0000313" key="2">
    <source>
        <dbReference type="EMBL" id="WNH09244.1"/>
    </source>
</evidence>
<evidence type="ECO:0000313" key="3">
    <source>
        <dbReference type="Proteomes" id="UP001302806"/>
    </source>
</evidence>
<organism evidence="2 3">
    <name type="scientific">Thalassobellus suaedae</name>
    <dbReference type="NCBI Taxonomy" id="3074124"/>
    <lineage>
        <taxon>Bacteria</taxon>
        <taxon>Pseudomonadati</taxon>
        <taxon>Bacteroidota</taxon>
        <taxon>Flavobacteriia</taxon>
        <taxon>Flavobacteriales</taxon>
        <taxon>Flavobacteriaceae</taxon>
        <taxon>Thalassobellus</taxon>
    </lineage>
</organism>
<feature type="domain" description="PpiC" evidence="1">
    <location>
        <begin position="55"/>
        <end position="136"/>
    </location>
</feature>
<dbReference type="EMBL" id="CP134537">
    <property type="protein sequence ID" value="WNH09244.1"/>
    <property type="molecule type" value="Genomic_DNA"/>
</dbReference>
<dbReference type="Proteomes" id="UP001302806">
    <property type="component" value="Chromosome"/>
</dbReference>
<dbReference type="InterPro" id="IPR000297">
    <property type="entry name" value="PPIase_PpiC"/>
</dbReference>
<name>A0ABY9XTL0_9FLAO</name>
<sequence length="179" mass="19406">MRWAFEEDAKIGDVKRFNVPNGYVIAQLVAKHKEGLMSVEDATASVLPAIRKEKKAEMIRDRVSATTLEDLAAAENTTVRSASAINMKNPTISGAGREPLVVGAAFGLNEGETSSLIDGNNGVYLIQVTKVTPAVELDNYQAAANRVEQQKTNVVTSKLYNALKEASDIEDNRAKTQIQ</sequence>
<dbReference type="GO" id="GO:0016853">
    <property type="term" value="F:isomerase activity"/>
    <property type="evidence" value="ECO:0007669"/>
    <property type="project" value="UniProtKB-KW"/>
</dbReference>
<gene>
    <name evidence="2" type="ORF">RHP51_00335</name>
</gene>
<dbReference type="Gene3D" id="3.10.50.40">
    <property type="match status" value="1"/>
</dbReference>
<reference evidence="2 3" key="1">
    <citation type="submission" date="2023-09" db="EMBL/GenBank/DDBJ databases">
        <title>Thalassobella suaedae gen. nov., sp. nov., a marine bacterium of the family Flavobacteriaceae isolated from a halophyte Suaeda japonica.</title>
        <authorList>
            <person name="Lee S.Y."/>
            <person name="Hwang C.Y."/>
        </authorList>
    </citation>
    <scope>NUCLEOTIDE SEQUENCE [LARGE SCALE GENOMIC DNA]</scope>
    <source>
        <strain evidence="2 3">HL-DH14</strain>
    </source>
</reference>
<protein>
    <submittedName>
        <fullName evidence="2">Peptidyl-prolyl cis-trans isomerase</fullName>
    </submittedName>
</protein>
<accession>A0ABY9XTL0</accession>
<dbReference type="InterPro" id="IPR046357">
    <property type="entry name" value="PPIase_dom_sf"/>
</dbReference>
<dbReference type="RefSeq" id="WP_415865754.1">
    <property type="nucleotide sequence ID" value="NZ_CP134537.1"/>
</dbReference>
<evidence type="ECO:0000259" key="1">
    <source>
        <dbReference type="Pfam" id="PF13145"/>
    </source>
</evidence>
<dbReference type="Pfam" id="PF13145">
    <property type="entry name" value="Rotamase_2"/>
    <property type="match status" value="1"/>
</dbReference>